<keyword evidence="12" id="KW-0282">Flagellum</keyword>
<dbReference type="GO" id="GO:0044781">
    <property type="term" value="P:bacterial-type flagellum organization"/>
    <property type="evidence" value="ECO:0007669"/>
    <property type="project" value="UniProtKB-KW"/>
</dbReference>
<dbReference type="Proteomes" id="UP000253831">
    <property type="component" value="Unassembled WGS sequence"/>
</dbReference>
<dbReference type="SUPFAM" id="SSF160527">
    <property type="entry name" value="V-type ATPase subunit E-like"/>
    <property type="match status" value="1"/>
</dbReference>
<feature type="region of interest" description="Disordered" evidence="10">
    <location>
        <begin position="23"/>
        <end position="78"/>
    </location>
</feature>
<comment type="subcellular location">
    <subcellularLocation>
        <location evidence="2">Cytoplasm</location>
    </subcellularLocation>
</comment>
<keyword evidence="7" id="KW-1005">Bacterial flagellum biogenesis</keyword>
<keyword evidence="9" id="KW-1006">Bacterial flagellum protein export</keyword>
<dbReference type="InterPro" id="IPR051472">
    <property type="entry name" value="T3SS_Stator/FliH"/>
</dbReference>
<dbReference type="GO" id="GO:0003774">
    <property type="term" value="F:cytoskeletal motor activity"/>
    <property type="evidence" value="ECO:0007669"/>
    <property type="project" value="InterPro"/>
</dbReference>
<evidence type="ECO:0000256" key="10">
    <source>
        <dbReference type="SAM" id="MobiDB-lite"/>
    </source>
</evidence>
<dbReference type="InterPro" id="IPR018035">
    <property type="entry name" value="Flagellar_FliH/T3SS_HrpE"/>
</dbReference>
<evidence type="ECO:0000256" key="4">
    <source>
        <dbReference type="ARBA" id="ARBA00016507"/>
    </source>
</evidence>
<dbReference type="AlphaFoldDB" id="A0A369XIW5"/>
<name>A0A369XIW5_9PROT</name>
<keyword evidence="12" id="KW-0966">Cell projection</keyword>
<evidence type="ECO:0000256" key="9">
    <source>
        <dbReference type="ARBA" id="ARBA00023225"/>
    </source>
</evidence>
<evidence type="ECO:0000256" key="6">
    <source>
        <dbReference type="ARBA" id="ARBA00022490"/>
    </source>
</evidence>
<dbReference type="GO" id="GO:0071973">
    <property type="term" value="P:bacterial-type flagellum-dependent cell motility"/>
    <property type="evidence" value="ECO:0007669"/>
    <property type="project" value="InterPro"/>
</dbReference>
<evidence type="ECO:0000313" key="13">
    <source>
        <dbReference type="Proteomes" id="UP000253831"/>
    </source>
</evidence>
<comment type="caution">
    <text evidence="12">The sequence shown here is derived from an EMBL/GenBank/DDBJ whole genome shotgun (WGS) entry which is preliminary data.</text>
</comment>
<dbReference type="GO" id="GO:0005829">
    <property type="term" value="C:cytosol"/>
    <property type="evidence" value="ECO:0007669"/>
    <property type="project" value="TreeGrafter"/>
</dbReference>
<evidence type="ECO:0000256" key="5">
    <source>
        <dbReference type="ARBA" id="ARBA00022448"/>
    </source>
</evidence>
<evidence type="ECO:0000256" key="1">
    <source>
        <dbReference type="ARBA" id="ARBA00003041"/>
    </source>
</evidence>
<evidence type="ECO:0000256" key="2">
    <source>
        <dbReference type="ARBA" id="ARBA00004496"/>
    </source>
</evidence>
<keyword evidence="6" id="KW-0963">Cytoplasm</keyword>
<evidence type="ECO:0000256" key="8">
    <source>
        <dbReference type="ARBA" id="ARBA00022927"/>
    </source>
</evidence>
<proteinExistence type="inferred from homology"/>
<dbReference type="PANTHER" id="PTHR34982:SF1">
    <property type="entry name" value="FLAGELLAR ASSEMBLY PROTEIN FLIH"/>
    <property type="match status" value="1"/>
</dbReference>
<dbReference type="PANTHER" id="PTHR34982">
    <property type="entry name" value="YOP PROTEINS TRANSLOCATION PROTEIN L"/>
    <property type="match status" value="1"/>
</dbReference>
<evidence type="ECO:0000313" key="12">
    <source>
        <dbReference type="EMBL" id="RDE50051.1"/>
    </source>
</evidence>
<keyword evidence="8" id="KW-0653">Protein transport</keyword>
<feature type="domain" description="Flagellar assembly protein FliH/Type III secretion system HrpE" evidence="11">
    <location>
        <begin position="113"/>
        <end position="238"/>
    </location>
</feature>
<evidence type="ECO:0000256" key="3">
    <source>
        <dbReference type="ARBA" id="ARBA00006602"/>
    </source>
</evidence>
<accession>A0A369XIW5</accession>
<evidence type="ECO:0000256" key="7">
    <source>
        <dbReference type="ARBA" id="ARBA00022795"/>
    </source>
</evidence>
<gene>
    <name evidence="12" type="ORF">DVS81_13445</name>
</gene>
<comment type="function">
    <text evidence="1">Needed for flagellar regrowth and assembly.</text>
</comment>
<comment type="similarity">
    <text evidence="3">Belongs to the FliH family.</text>
</comment>
<protein>
    <recommendedName>
        <fullName evidence="4">Flagellar assembly protein FliH</fullName>
    </recommendedName>
</protein>
<dbReference type="GO" id="GO:0009288">
    <property type="term" value="C:bacterial-type flagellum"/>
    <property type="evidence" value="ECO:0007669"/>
    <property type="project" value="InterPro"/>
</dbReference>
<dbReference type="Pfam" id="PF02108">
    <property type="entry name" value="FliH"/>
    <property type="match status" value="1"/>
</dbReference>
<sequence>MSNWIPKEKLTAYQRWEVAAFDEQASEAKATPPAAPPPEAPPADGTLHQDPAGADLQTAEAAVEAADSGGTQEPAEPPLVLPTAADIERMHHDAHAEGYAAGYQEGSAAAQASAEAMATLMDNLQQAMSGIDQGVADQLLTLAMEVANQVLRQSLSVQPELLLAVVKEAVSTLHPHHGQPLLFVHPDDATLVRDHLGEQMPHINWRIVEDGTLTRGGCRVEVGASEVDATLETRWRRVVEGIGISEEWLAGKAPEAKANER</sequence>
<dbReference type="PRINTS" id="PR01003">
    <property type="entry name" value="FLGFLIH"/>
</dbReference>
<dbReference type="InterPro" id="IPR000563">
    <property type="entry name" value="Flag_FliH"/>
</dbReference>
<keyword evidence="5" id="KW-0813">Transport</keyword>
<organism evidence="12 13">
    <name type="scientific">Candidatus Accumulibacter meliphilus</name>
    <dbReference type="NCBI Taxonomy" id="2211374"/>
    <lineage>
        <taxon>Bacteria</taxon>
        <taxon>Pseudomonadati</taxon>
        <taxon>Pseudomonadota</taxon>
        <taxon>Betaproteobacteria</taxon>
        <taxon>Candidatus Accumulibacter</taxon>
    </lineage>
</organism>
<dbReference type="EMBL" id="QPGA01000027">
    <property type="protein sequence ID" value="RDE50051.1"/>
    <property type="molecule type" value="Genomic_DNA"/>
</dbReference>
<dbReference type="GO" id="GO:0015031">
    <property type="term" value="P:protein transport"/>
    <property type="evidence" value="ECO:0007669"/>
    <property type="project" value="UniProtKB-KW"/>
</dbReference>
<evidence type="ECO:0000259" key="11">
    <source>
        <dbReference type="Pfam" id="PF02108"/>
    </source>
</evidence>
<keyword evidence="12" id="KW-0969">Cilium</keyword>
<reference evidence="12 13" key="1">
    <citation type="submission" date="2018-05" db="EMBL/GenBank/DDBJ databases">
        <title>Integrated omic analyses show evidence that a Ca. Accumulibacter phosphatis strain performs denitrification under micro-aerobic conditions.</title>
        <authorList>
            <person name="Camejo P.Y."/>
            <person name="Katherine M.D."/>
            <person name="Daniel N.R."/>
        </authorList>
    </citation>
    <scope>NUCLEOTIDE SEQUENCE [LARGE SCALE GENOMIC DNA]</scope>
    <source>
        <strain evidence="12">UW-LDO-IC</strain>
    </source>
</reference>